<feature type="region of interest" description="Disordered" evidence="1">
    <location>
        <begin position="493"/>
        <end position="523"/>
    </location>
</feature>
<feature type="compositionally biased region" description="Polar residues" evidence="1">
    <location>
        <begin position="16"/>
        <end position="29"/>
    </location>
</feature>
<evidence type="ECO:0000256" key="1">
    <source>
        <dbReference type="SAM" id="MobiDB-lite"/>
    </source>
</evidence>
<dbReference type="EMBL" id="CAUJNA010000424">
    <property type="protein sequence ID" value="CAJ1376846.1"/>
    <property type="molecule type" value="Genomic_DNA"/>
</dbReference>
<evidence type="ECO:0000313" key="3">
    <source>
        <dbReference type="Proteomes" id="UP001178507"/>
    </source>
</evidence>
<protein>
    <submittedName>
        <fullName evidence="2">Uncharacterized protein</fullName>
    </submittedName>
</protein>
<gene>
    <name evidence="2" type="ORF">EVOR1521_LOCUS5800</name>
</gene>
<keyword evidence="3" id="KW-1185">Reference proteome</keyword>
<feature type="region of interest" description="Disordered" evidence="1">
    <location>
        <begin position="16"/>
        <end position="38"/>
    </location>
</feature>
<proteinExistence type="predicted"/>
<dbReference type="AlphaFoldDB" id="A0AA36MLY8"/>
<feature type="compositionally biased region" description="Low complexity" evidence="1">
    <location>
        <begin position="501"/>
        <end position="510"/>
    </location>
</feature>
<reference evidence="2" key="1">
    <citation type="submission" date="2023-08" db="EMBL/GenBank/DDBJ databases">
        <authorList>
            <person name="Chen Y."/>
            <person name="Shah S."/>
            <person name="Dougan E. K."/>
            <person name="Thang M."/>
            <person name="Chan C."/>
        </authorList>
    </citation>
    <scope>NUCLEOTIDE SEQUENCE</scope>
</reference>
<name>A0AA36MLY8_9DINO</name>
<comment type="caution">
    <text evidence="2">The sequence shown here is derived from an EMBL/GenBank/DDBJ whole genome shotgun (WGS) entry which is preliminary data.</text>
</comment>
<accession>A0AA36MLY8</accession>
<sequence>MAQPVSTCWVDESAWTTASQGDSDNSQALGNAGSEAWPDGWPELGEVMEDAAWQVAPGEFPDAWPCVSAQQREGDVEGWDAARTGAFAEPWPAKVGSARGAHLARLEARLDKLRKAPTRETCMRLRDFAAAQRAPRFDQGACSEEVPLLAAVYVTQGSDRSRQSRKKPSQKVPDANIRQRVQCFLDEKLCTTSRMLVDFVSLSNASFLFLVWVKVNQLGIDGVPPYDIAVVPIAFFNVGLSALFQADYFPNERRSVEVYALLWNLMLVLVKVFADRCNITDRDDTILAYRLCAGFSFGDHRKAAAMQVLWGVLQAYKPHIGTMAWDAIVWELQRQMFTIGHMWLLWYGAEYAVTQLSQLIIQNADVNASLEAARAVLASQCDAEAYLSEDLAFQNPSAKLAHILGVGEPQLQQKCILDLLSDADQERFKKFVEASVYNMNNGQRTAAGLTVTLQHPKGPRDVQIYLGSIPAQFGSDRPSHLIALNEVRDLSACEPTEEETPPQQQLQQQPPVSPHAGQSEDTGGMRLNADALAYHTGCHTRSWAYDGGGSLLG</sequence>
<organism evidence="2 3">
    <name type="scientific">Effrenium voratum</name>
    <dbReference type="NCBI Taxonomy" id="2562239"/>
    <lineage>
        <taxon>Eukaryota</taxon>
        <taxon>Sar</taxon>
        <taxon>Alveolata</taxon>
        <taxon>Dinophyceae</taxon>
        <taxon>Suessiales</taxon>
        <taxon>Symbiodiniaceae</taxon>
        <taxon>Effrenium</taxon>
    </lineage>
</organism>
<evidence type="ECO:0000313" key="2">
    <source>
        <dbReference type="EMBL" id="CAJ1376846.1"/>
    </source>
</evidence>
<dbReference type="Proteomes" id="UP001178507">
    <property type="component" value="Unassembled WGS sequence"/>
</dbReference>